<keyword evidence="1" id="KW-0812">Transmembrane</keyword>
<dbReference type="Proteomes" id="UP000572016">
    <property type="component" value="Unassembled WGS sequence"/>
</dbReference>
<protein>
    <submittedName>
        <fullName evidence="2">ABC transporter permease</fullName>
    </submittedName>
</protein>
<gene>
    <name evidence="2" type="ORF">HCX62_02465</name>
</gene>
<keyword evidence="1" id="KW-1133">Transmembrane helix</keyword>
<dbReference type="RefSeq" id="WP_185636889.1">
    <property type="nucleotide sequence ID" value="NZ_JAATOD010000001.1"/>
</dbReference>
<name>A0A7X0ZYU1_9LIST</name>
<feature type="transmembrane region" description="Helical" evidence="1">
    <location>
        <begin position="41"/>
        <end position="62"/>
    </location>
</feature>
<dbReference type="EMBL" id="JAATOD010000001">
    <property type="protein sequence ID" value="MBC2328908.1"/>
    <property type="molecule type" value="Genomic_DNA"/>
</dbReference>
<keyword evidence="1" id="KW-0472">Membrane</keyword>
<dbReference type="AlphaFoldDB" id="A0A7X0ZYU1"/>
<feature type="transmembrane region" description="Helical" evidence="1">
    <location>
        <begin position="12"/>
        <end position="35"/>
    </location>
</feature>
<reference evidence="2 3" key="1">
    <citation type="submission" date="2020-03" db="EMBL/GenBank/DDBJ databases">
        <title>Soil Listeria distribution.</title>
        <authorList>
            <person name="Liao J."/>
            <person name="Wiedmann M."/>
        </authorList>
    </citation>
    <scope>NUCLEOTIDE SEQUENCE [LARGE SCALE GENOMIC DNA]</scope>
    <source>
        <strain evidence="2 3">FSL L7-0020</strain>
    </source>
</reference>
<evidence type="ECO:0000256" key="1">
    <source>
        <dbReference type="SAM" id="Phobius"/>
    </source>
</evidence>
<feature type="transmembrane region" description="Helical" evidence="1">
    <location>
        <begin position="204"/>
        <end position="226"/>
    </location>
</feature>
<sequence>MKKMITFYLKQISPILLIGLAIIWGLNLVGLTMNLMEGPDLLFRAIRGTTVMSVLLILITTWKITKLDTSKENLTLASLSGFSEMKKFFGKLFAAYLAAITVILVQSVFIWYYGFETGRMEAGDALSFASGTLMMFLFIAMFVCYFVIPVGWLKDHVKASYAQKAAVILLMFGILIVNLLAEYYLHIYNSAGIISILPSGHFEISLLSIVWNATLCSIIAGSYIYMKSKKMDTV</sequence>
<accession>A0A7X0ZYU1</accession>
<feature type="transmembrane region" description="Helical" evidence="1">
    <location>
        <begin position="133"/>
        <end position="153"/>
    </location>
</feature>
<evidence type="ECO:0000313" key="3">
    <source>
        <dbReference type="Proteomes" id="UP000572016"/>
    </source>
</evidence>
<feature type="transmembrane region" description="Helical" evidence="1">
    <location>
        <begin position="93"/>
        <end position="113"/>
    </location>
</feature>
<organism evidence="2 3">
    <name type="scientific">Listeria swaminathanii</name>
    <dbReference type="NCBI Taxonomy" id="2713501"/>
    <lineage>
        <taxon>Bacteria</taxon>
        <taxon>Bacillati</taxon>
        <taxon>Bacillota</taxon>
        <taxon>Bacilli</taxon>
        <taxon>Bacillales</taxon>
        <taxon>Listeriaceae</taxon>
        <taxon>Listeria</taxon>
    </lineage>
</organism>
<comment type="caution">
    <text evidence="2">The sequence shown here is derived from an EMBL/GenBank/DDBJ whole genome shotgun (WGS) entry which is preliminary data.</text>
</comment>
<evidence type="ECO:0000313" key="2">
    <source>
        <dbReference type="EMBL" id="MBC2328908.1"/>
    </source>
</evidence>
<feature type="transmembrane region" description="Helical" evidence="1">
    <location>
        <begin position="165"/>
        <end position="184"/>
    </location>
</feature>
<proteinExistence type="predicted"/>